<feature type="domain" description="FAD-dependent urate hydroxylase HpyO/Asp monooxygenase CreE-like FAD/NAD(P)-binding" evidence="1">
    <location>
        <begin position="14"/>
        <end position="166"/>
    </location>
</feature>
<dbReference type="AlphaFoldDB" id="A0A2G4RBT9"/>
<dbReference type="SUPFAM" id="SSF51905">
    <property type="entry name" value="FAD/NAD(P)-binding domain"/>
    <property type="match status" value="1"/>
</dbReference>
<protein>
    <recommendedName>
        <fullName evidence="1">FAD-dependent urate hydroxylase HpyO/Asp monooxygenase CreE-like FAD/NAD(P)-binding domain-containing protein</fullName>
    </recommendedName>
</protein>
<proteinExistence type="predicted"/>
<dbReference type="InterPro" id="IPR052189">
    <property type="entry name" value="L-asp_N-monooxygenase_NS-form"/>
</dbReference>
<dbReference type="InterPro" id="IPR036188">
    <property type="entry name" value="FAD/NAD-bd_sf"/>
</dbReference>
<accession>A0A2G4RBT9</accession>
<evidence type="ECO:0000313" key="2">
    <source>
        <dbReference type="EMBL" id="PHY94049.1"/>
    </source>
</evidence>
<dbReference type="Pfam" id="PF13454">
    <property type="entry name" value="NAD_binding_9"/>
    <property type="match status" value="1"/>
</dbReference>
<evidence type="ECO:0000313" key="3">
    <source>
        <dbReference type="Proteomes" id="UP000228751"/>
    </source>
</evidence>
<dbReference type="Proteomes" id="UP000228751">
    <property type="component" value="Unassembled WGS sequence"/>
</dbReference>
<sequence>MAIMNTSSHIPHVAIIGGGFSGAALAWHLTHHSNRPKRITVFEPRPFLGAGLAYGATDPQHRVNVPATRMSIDTQQPDDFINWIKQTNALANDPAAYRPDGSVFPARSVFGRYIADRLAPLLHTGQVIHLRQQVASVYKRANEGWVITDGQGRAISADIVVIATSHPAPQPPKLLQDAYLGSAHRPVLVTNPWQPNAFDGIGASDRVLIVGTGLSMADAVVALTAHGHTGRITAISRRGQRSRGHTASSVSPVGQFISPPSRTALQLLRRIRYELAANPHLPWQALFDRIREQAPAIWAALSLAERKRLIRHVRPFWDTHRFRIAPQVEEVLHTRERAGTLEVLAGRLTDVQIERGRFVITIRRGTTTVQHEAYDAIITTTGPAHDAIIHTVPFIHQLAAAGLVEMDATDLGLHVDAIGRACVGSRHENTLFVAGPLARGQFGELMGLPEVTRYAEKLAVTLGALLASFPSLHHSEQEWAAT</sequence>
<organism evidence="2 3">
    <name type="scientific">Acetobacter pomorum</name>
    <dbReference type="NCBI Taxonomy" id="65959"/>
    <lineage>
        <taxon>Bacteria</taxon>
        <taxon>Pseudomonadati</taxon>
        <taxon>Pseudomonadota</taxon>
        <taxon>Alphaproteobacteria</taxon>
        <taxon>Acetobacterales</taxon>
        <taxon>Acetobacteraceae</taxon>
        <taxon>Acetobacter</taxon>
    </lineage>
</organism>
<dbReference type="RefSeq" id="WP_099541250.1">
    <property type="nucleotide sequence ID" value="NZ_PEBQ01000109.1"/>
</dbReference>
<dbReference type="PANTHER" id="PTHR40254:SF1">
    <property type="entry name" value="BLR0577 PROTEIN"/>
    <property type="match status" value="1"/>
</dbReference>
<name>A0A2G4RBT9_9PROT</name>
<dbReference type="EMBL" id="PEBQ01000109">
    <property type="protein sequence ID" value="PHY94049.1"/>
    <property type="molecule type" value="Genomic_DNA"/>
</dbReference>
<gene>
    <name evidence="2" type="ORF">CSR02_08315</name>
</gene>
<dbReference type="PANTHER" id="PTHR40254">
    <property type="entry name" value="BLR0577 PROTEIN"/>
    <property type="match status" value="1"/>
</dbReference>
<reference evidence="2 3" key="1">
    <citation type="submission" date="2017-10" db="EMBL/GenBank/DDBJ databases">
        <title>Genomic analysis of the genus Acetobacter.</title>
        <authorList>
            <person name="Kim K.H."/>
            <person name="Chun B.H."/>
            <person name="Son A.R."/>
            <person name="Jeon C.O."/>
        </authorList>
    </citation>
    <scope>NUCLEOTIDE SEQUENCE [LARGE SCALE GENOMIC DNA]</scope>
    <source>
        <strain evidence="2 3">LHT 2458</strain>
    </source>
</reference>
<dbReference type="Gene3D" id="3.50.50.60">
    <property type="entry name" value="FAD/NAD(P)-binding domain"/>
    <property type="match status" value="1"/>
</dbReference>
<comment type="caution">
    <text evidence="2">The sequence shown here is derived from an EMBL/GenBank/DDBJ whole genome shotgun (WGS) entry which is preliminary data.</text>
</comment>
<evidence type="ECO:0000259" key="1">
    <source>
        <dbReference type="Pfam" id="PF13454"/>
    </source>
</evidence>
<keyword evidence="3" id="KW-1185">Reference proteome</keyword>
<dbReference type="OrthoDB" id="101972at2"/>
<dbReference type="InterPro" id="IPR038732">
    <property type="entry name" value="HpyO/CreE_NAD-binding"/>
</dbReference>